<sequence length="248" mass="28021">MSRQERPRVPKTQGFYFLRISHRLCPVSNMGIDCYYTPGSAPCRAVLLAAKNLGIELNLKLINLMTGEHLKADFIAMNPQHTIPTLNDDGFYLSESRAIIQYLANAYGKNDSLYPKDPKKRFLVEHRLAFDMGTLYHRFGDLYYPVMFAKAKVDPEKVTKLNEALQWTDDFLAKTSYIAGDNMTIADFSVMPTLSTIEAVGHDLTPYKNVTKYMSKLKEEIVGYVELNQQGADQFGEWAKSAIQAVSG</sequence>
<evidence type="ECO:0000313" key="4">
    <source>
        <dbReference type="EMBL" id="CAG7726316.1"/>
    </source>
</evidence>
<dbReference type="OrthoDB" id="2309723at2759"/>
<dbReference type="FunFam" id="3.40.30.10:FF:000034">
    <property type="entry name" value="glutathione S-transferase 1"/>
    <property type="match status" value="1"/>
</dbReference>
<evidence type="ECO:0000256" key="1">
    <source>
        <dbReference type="ARBA" id="ARBA00011738"/>
    </source>
</evidence>
<evidence type="ECO:0000259" key="2">
    <source>
        <dbReference type="PROSITE" id="PS50404"/>
    </source>
</evidence>
<dbReference type="PANTHER" id="PTHR43969:SF9">
    <property type="entry name" value="GLUTATHIONE S TRANSFERASE D10, ISOFORM A-RELATED"/>
    <property type="match status" value="1"/>
</dbReference>
<dbReference type="Pfam" id="PF00043">
    <property type="entry name" value="GST_C"/>
    <property type="match status" value="1"/>
</dbReference>
<protein>
    <recommendedName>
        <fullName evidence="6">Glutathione S-transferase</fullName>
    </recommendedName>
</protein>
<dbReference type="PROSITE" id="PS50405">
    <property type="entry name" value="GST_CTER"/>
    <property type="match status" value="1"/>
</dbReference>
<evidence type="ECO:0000259" key="3">
    <source>
        <dbReference type="PROSITE" id="PS50405"/>
    </source>
</evidence>
<dbReference type="GO" id="GO:0006749">
    <property type="term" value="P:glutathione metabolic process"/>
    <property type="evidence" value="ECO:0007669"/>
    <property type="project" value="TreeGrafter"/>
</dbReference>
<dbReference type="SFLD" id="SFLDS00019">
    <property type="entry name" value="Glutathione_Transferase_(cytos"/>
    <property type="match status" value="1"/>
</dbReference>
<dbReference type="InterPro" id="IPR040079">
    <property type="entry name" value="Glutathione_S-Trfase"/>
</dbReference>
<dbReference type="EMBL" id="CAJVCH010133863">
    <property type="protein sequence ID" value="CAG7726316.1"/>
    <property type="molecule type" value="Genomic_DNA"/>
</dbReference>
<gene>
    <name evidence="4" type="ORF">AFUS01_LOCUS15233</name>
</gene>
<dbReference type="InterPro" id="IPR004045">
    <property type="entry name" value="Glutathione_S-Trfase_N"/>
</dbReference>
<dbReference type="FunFam" id="1.20.1050.10:FF:000007">
    <property type="entry name" value="Glutathione S-transferase 1-1"/>
    <property type="match status" value="1"/>
</dbReference>
<name>A0A8J2K269_9HEXA</name>
<dbReference type="CDD" id="cd03045">
    <property type="entry name" value="GST_N_Delta_Epsilon"/>
    <property type="match status" value="1"/>
</dbReference>
<feature type="domain" description="GST C-terminal" evidence="3">
    <location>
        <begin position="117"/>
        <end position="235"/>
    </location>
</feature>
<dbReference type="PROSITE" id="PS50404">
    <property type="entry name" value="GST_NTER"/>
    <property type="match status" value="1"/>
</dbReference>
<dbReference type="Proteomes" id="UP000708208">
    <property type="component" value="Unassembled WGS sequence"/>
</dbReference>
<comment type="subunit">
    <text evidence="1">Homodimer.</text>
</comment>
<dbReference type="InterPro" id="IPR004046">
    <property type="entry name" value="GST_C"/>
</dbReference>
<accession>A0A8J2K269</accession>
<reference evidence="4" key="1">
    <citation type="submission" date="2021-06" db="EMBL/GenBank/DDBJ databases">
        <authorList>
            <person name="Hodson N. C."/>
            <person name="Mongue J. A."/>
            <person name="Jaron S. K."/>
        </authorList>
    </citation>
    <scope>NUCLEOTIDE SEQUENCE</scope>
</reference>
<dbReference type="Pfam" id="PF13417">
    <property type="entry name" value="GST_N_3"/>
    <property type="match status" value="1"/>
</dbReference>
<dbReference type="CDD" id="cd03177">
    <property type="entry name" value="GST_C_Delta_Epsilon"/>
    <property type="match status" value="1"/>
</dbReference>
<dbReference type="SFLD" id="SFLDG01153">
    <property type="entry name" value="Main.4:_Theta-like"/>
    <property type="match status" value="1"/>
</dbReference>
<evidence type="ECO:0008006" key="6">
    <source>
        <dbReference type="Google" id="ProtNLM"/>
    </source>
</evidence>
<dbReference type="InterPro" id="IPR010987">
    <property type="entry name" value="Glutathione-S-Trfase_C-like"/>
</dbReference>
<feature type="domain" description="GST N-terminal" evidence="2">
    <location>
        <begin position="30"/>
        <end position="111"/>
    </location>
</feature>
<comment type="caution">
    <text evidence="4">The sequence shown here is derived from an EMBL/GenBank/DDBJ whole genome shotgun (WGS) entry which is preliminary data.</text>
</comment>
<dbReference type="AlphaFoldDB" id="A0A8J2K269"/>
<dbReference type="GO" id="GO:0004364">
    <property type="term" value="F:glutathione transferase activity"/>
    <property type="evidence" value="ECO:0007669"/>
    <property type="project" value="TreeGrafter"/>
</dbReference>
<evidence type="ECO:0000313" key="5">
    <source>
        <dbReference type="Proteomes" id="UP000708208"/>
    </source>
</evidence>
<dbReference type="PANTHER" id="PTHR43969">
    <property type="entry name" value="GLUTATHIONE S TRANSFERASE D10, ISOFORM A-RELATED"/>
    <property type="match status" value="1"/>
</dbReference>
<keyword evidence="5" id="KW-1185">Reference proteome</keyword>
<organism evidence="4 5">
    <name type="scientific">Allacma fusca</name>
    <dbReference type="NCBI Taxonomy" id="39272"/>
    <lineage>
        <taxon>Eukaryota</taxon>
        <taxon>Metazoa</taxon>
        <taxon>Ecdysozoa</taxon>
        <taxon>Arthropoda</taxon>
        <taxon>Hexapoda</taxon>
        <taxon>Collembola</taxon>
        <taxon>Symphypleona</taxon>
        <taxon>Sminthuridae</taxon>
        <taxon>Allacma</taxon>
    </lineage>
</organism>
<dbReference type="SFLD" id="SFLDG00358">
    <property type="entry name" value="Main_(cytGST)"/>
    <property type="match status" value="1"/>
</dbReference>
<proteinExistence type="predicted"/>